<dbReference type="Gene3D" id="3.40.50.1820">
    <property type="entry name" value="alpha/beta hydrolase"/>
    <property type="match status" value="1"/>
</dbReference>
<dbReference type="PANTHER" id="PTHR48098:SF6">
    <property type="entry name" value="FERRI-BACILLIBACTIN ESTERASE BESA"/>
    <property type="match status" value="1"/>
</dbReference>
<organism evidence="1 2">
    <name type="scientific">Mucilaginibacter gossypii</name>
    <dbReference type="NCBI Taxonomy" id="551996"/>
    <lineage>
        <taxon>Bacteria</taxon>
        <taxon>Pseudomonadati</taxon>
        <taxon>Bacteroidota</taxon>
        <taxon>Sphingobacteriia</taxon>
        <taxon>Sphingobacteriales</taxon>
        <taxon>Sphingobacteriaceae</taxon>
        <taxon>Mucilaginibacter</taxon>
    </lineage>
</organism>
<evidence type="ECO:0000313" key="1">
    <source>
        <dbReference type="EMBL" id="SDI65163.1"/>
    </source>
</evidence>
<dbReference type="SUPFAM" id="SSF53474">
    <property type="entry name" value="alpha/beta-Hydrolases"/>
    <property type="match status" value="1"/>
</dbReference>
<dbReference type="RefSeq" id="WP_091175842.1">
    <property type="nucleotide sequence ID" value="NZ_FNCG01000026.1"/>
</dbReference>
<sequence>MYPGWLDTEMTITEHEINITSALIEREVTLTILKPEDSDIAEPLNLLLLNDGQELENLGLKTTLETLYNTNRLKPVLIVAIHAGDSRLDEYGIAGKPDFKGRGAKAGLYTQFIKEELLPQLQALTGFNEFDITAFAGFSLGGLSAFDIVWNNPVLFDKAGVFSGSFWWRGKDLAKGYTDADRLMHQVIRETKTKPAINAWLQTGTKDETSDRNKNGIIDAIDDTIDLIKEMEIKGFKRPEEIRYVEVVGGTHDTATWRKAMAKFLVWAFGR</sequence>
<dbReference type="Pfam" id="PF00756">
    <property type="entry name" value="Esterase"/>
    <property type="match status" value="1"/>
</dbReference>
<gene>
    <name evidence="1" type="ORF">SAMN05192573_12648</name>
</gene>
<evidence type="ECO:0000313" key="2">
    <source>
        <dbReference type="Proteomes" id="UP000199705"/>
    </source>
</evidence>
<keyword evidence="2" id="KW-1185">Reference proteome</keyword>
<dbReference type="AlphaFoldDB" id="A0A1G8MB96"/>
<dbReference type="InterPro" id="IPR000801">
    <property type="entry name" value="Esterase-like"/>
</dbReference>
<dbReference type="PANTHER" id="PTHR48098">
    <property type="entry name" value="ENTEROCHELIN ESTERASE-RELATED"/>
    <property type="match status" value="1"/>
</dbReference>
<dbReference type="InterPro" id="IPR029058">
    <property type="entry name" value="AB_hydrolase_fold"/>
</dbReference>
<protein>
    <submittedName>
        <fullName evidence="1">Enterochelin esterase</fullName>
    </submittedName>
</protein>
<reference evidence="2" key="1">
    <citation type="submission" date="2016-10" db="EMBL/GenBank/DDBJ databases">
        <authorList>
            <person name="Varghese N."/>
            <person name="Submissions S."/>
        </authorList>
    </citation>
    <scope>NUCLEOTIDE SEQUENCE [LARGE SCALE GENOMIC DNA]</scope>
    <source>
        <strain evidence="2">Gh-67</strain>
    </source>
</reference>
<dbReference type="STRING" id="551996.SAMN05192573_12648"/>
<accession>A0A1G8MB96</accession>
<proteinExistence type="predicted"/>
<dbReference type="EMBL" id="FNCG01000026">
    <property type="protein sequence ID" value="SDI65163.1"/>
    <property type="molecule type" value="Genomic_DNA"/>
</dbReference>
<dbReference type="InterPro" id="IPR050583">
    <property type="entry name" value="Mycobacterial_A85_antigen"/>
</dbReference>
<name>A0A1G8MB96_9SPHI</name>
<dbReference type="Proteomes" id="UP000199705">
    <property type="component" value="Unassembled WGS sequence"/>
</dbReference>